<dbReference type="PANTHER" id="PTHR43775:SF37">
    <property type="entry name" value="SI:DKEY-61P9.11"/>
    <property type="match status" value="1"/>
</dbReference>
<keyword evidence="5" id="KW-1185">Reference proteome</keyword>
<feature type="domain" description="Carrier" evidence="3">
    <location>
        <begin position="8"/>
        <end position="83"/>
    </location>
</feature>
<evidence type="ECO:0000259" key="3">
    <source>
        <dbReference type="PROSITE" id="PS50075"/>
    </source>
</evidence>
<dbReference type="Gene3D" id="1.10.1200.10">
    <property type="entry name" value="ACP-like"/>
    <property type="match status" value="1"/>
</dbReference>
<accession>A0A1C6UWW6</accession>
<sequence length="339" mass="36502">MNPDEVTPPRTAMEQEVAQVWSEVLGLEPIGRDDRFADLGGTSLAAEKVLAHLHARLAVPTDAELLAGGPTLADLAGRIDERRRAHFRSGAATCVRLSDPTDPVAPPVFCFAGAGATGVAFLDLASALGPRRPVYALQAHGYTARALPSFTVRGHARRHLRDVLRHQPEGPYYLVGHSFGGHIALAVADLLAGKGHQVAAVVLLDTVLKETPHSSVADFRTGGAAAPPPLPERLRTHLRVLTAGVVQYDAPTQQAAFWERDVRAQNRHRVGAVPANAVVLVTDQNKDQETLWNQVPGVRIRRVAGDHYAVLSAPDPLRAIVQELTPGVRPTNSEPWEKQ</sequence>
<gene>
    <name evidence="4" type="ORF">GA0070617_3827</name>
</gene>
<dbReference type="EMBL" id="FMIA01000002">
    <property type="protein sequence ID" value="SCL58471.1"/>
    <property type="molecule type" value="Genomic_DNA"/>
</dbReference>
<keyword evidence="1" id="KW-0596">Phosphopantetheine</keyword>
<dbReference type="AlphaFoldDB" id="A0A1C6UWW6"/>
<dbReference type="GO" id="GO:0031177">
    <property type="term" value="F:phosphopantetheine binding"/>
    <property type="evidence" value="ECO:0007669"/>
    <property type="project" value="InterPro"/>
</dbReference>
<dbReference type="GO" id="GO:0004312">
    <property type="term" value="F:fatty acid synthase activity"/>
    <property type="evidence" value="ECO:0007669"/>
    <property type="project" value="TreeGrafter"/>
</dbReference>
<name>A0A1C6UWW6_9ACTN</name>
<dbReference type="SMART" id="SM00824">
    <property type="entry name" value="PKS_TE"/>
    <property type="match status" value="1"/>
</dbReference>
<dbReference type="GO" id="GO:0006633">
    <property type="term" value="P:fatty acid biosynthetic process"/>
    <property type="evidence" value="ECO:0007669"/>
    <property type="project" value="TreeGrafter"/>
</dbReference>
<dbReference type="Pfam" id="PF00975">
    <property type="entry name" value="Thioesterase"/>
    <property type="match status" value="1"/>
</dbReference>
<evidence type="ECO:0000256" key="2">
    <source>
        <dbReference type="ARBA" id="ARBA00022553"/>
    </source>
</evidence>
<dbReference type="InterPro" id="IPR020802">
    <property type="entry name" value="TesA-like"/>
</dbReference>
<dbReference type="PANTHER" id="PTHR43775">
    <property type="entry name" value="FATTY ACID SYNTHASE"/>
    <property type="match status" value="1"/>
</dbReference>
<dbReference type="Gene3D" id="3.40.50.1820">
    <property type="entry name" value="alpha/beta hydrolase"/>
    <property type="match status" value="1"/>
</dbReference>
<dbReference type="SUPFAM" id="SSF53474">
    <property type="entry name" value="alpha/beta-Hydrolases"/>
    <property type="match status" value="1"/>
</dbReference>
<dbReference type="OrthoDB" id="2472181at2"/>
<evidence type="ECO:0000313" key="5">
    <source>
        <dbReference type="Proteomes" id="UP000198937"/>
    </source>
</evidence>
<organism evidence="4 5">
    <name type="scientific">Micromonospora yangpuensis</name>
    <dbReference type="NCBI Taxonomy" id="683228"/>
    <lineage>
        <taxon>Bacteria</taxon>
        <taxon>Bacillati</taxon>
        <taxon>Actinomycetota</taxon>
        <taxon>Actinomycetes</taxon>
        <taxon>Micromonosporales</taxon>
        <taxon>Micromonosporaceae</taxon>
        <taxon>Micromonospora</taxon>
    </lineage>
</organism>
<dbReference type="Pfam" id="PF00550">
    <property type="entry name" value="PP-binding"/>
    <property type="match status" value="1"/>
</dbReference>
<dbReference type="InterPro" id="IPR036736">
    <property type="entry name" value="ACP-like_sf"/>
</dbReference>
<reference evidence="4 5" key="1">
    <citation type="submission" date="2016-06" db="EMBL/GenBank/DDBJ databases">
        <authorList>
            <person name="Kjaerup R.B."/>
            <person name="Dalgaard T.S."/>
            <person name="Juul-Madsen H.R."/>
        </authorList>
    </citation>
    <scope>NUCLEOTIDE SEQUENCE [LARGE SCALE GENOMIC DNA]</scope>
    <source>
        <strain evidence="4 5">DSM 45577</strain>
    </source>
</reference>
<dbReference type="InterPro" id="IPR029058">
    <property type="entry name" value="AB_hydrolase_fold"/>
</dbReference>
<dbReference type="InterPro" id="IPR001031">
    <property type="entry name" value="Thioesterase"/>
</dbReference>
<evidence type="ECO:0000313" key="4">
    <source>
        <dbReference type="EMBL" id="SCL58471.1"/>
    </source>
</evidence>
<dbReference type="InterPro" id="IPR020806">
    <property type="entry name" value="PKS_PP-bd"/>
</dbReference>
<dbReference type="InterPro" id="IPR009081">
    <property type="entry name" value="PP-bd_ACP"/>
</dbReference>
<protein>
    <submittedName>
        <fullName evidence="4">Thioesterase domain-containing protein</fullName>
    </submittedName>
</protein>
<dbReference type="RefSeq" id="WP_091440113.1">
    <property type="nucleotide sequence ID" value="NZ_BMMJ01000014.1"/>
</dbReference>
<dbReference type="InterPro" id="IPR050091">
    <property type="entry name" value="PKS_NRPS_Biosynth_Enz"/>
</dbReference>
<evidence type="ECO:0000256" key="1">
    <source>
        <dbReference type="ARBA" id="ARBA00022450"/>
    </source>
</evidence>
<keyword evidence="2" id="KW-0597">Phosphoprotein</keyword>
<dbReference type="STRING" id="683228.GA0070617_3827"/>
<dbReference type="PROSITE" id="PS50075">
    <property type="entry name" value="CARRIER"/>
    <property type="match status" value="1"/>
</dbReference>
<dbReference type="Proteomes" id="UP000198937">
    <property type="component" value="Unassembled WGS sequence"/>
</dbReference>
<dbReference type="SUPFAM" id="SSF47336">
    <property type="entry name" value="ACP-like"/>
    <property type="match status" value="1"/>
</dbReference>
<dbReference type="SMART" id="SM00823">
    <property type="entry name" value="PKS_PP"/>
    <property type="match status" value="1"/>
</dbReference>
<proteinExistence type="predicted"/>